<feature type="transmembrane region" description="Helical" evidence="1">
    <location>
        <begin position="56"/>
        <end position="73"/>
    </location>
</feature>
<protein>
    <recommendedName>
        <fullName evidence="2">DUF6708 domain-containing protein</fullName>
    </recommendedName>
</protein>
<evidence type="ECO:0000313" key="4">
    <source>
        <dbReference type="Proteomes" id="UP001244295"/>
    </source>
</evidence>
<keyword evidence="1" id="KW-1133">Transmembrane helix</keyword>
<dbReference type="Proteomes" id="UP001244295">
    <property type="component" value="Unassembled WGS sequence"/>
</dbReference>
<comment type="caution">
    <text evidence="3">The sequence shown here is derived from an EMBL/GenBank/DDBJ whole genome shotgun (WGS) entry which is preliminary data.</text>
</comment>
<dbReference type="EMBL" id="JAUSRR010000007">
    <property type="protein sequence ID" value="MDP9925251.1"/>
    <property type="molecule type" value="Genomic_DNA"/>
</dbReference>
<name>A0AAW8E0M9_9BURK</name>
<proteinExistence type="predicted"/>
<evidence type="ECO:0000259" key="2">
    <source>
        <dbReference type="Pfam" id="PF20455"/>
    </source>
</evidence>
<dbReference type="RefSeq" id="WP_307582063.1">
    <property type="nucleotide sequence ID" value="NZ_JAUSRQ010000001.1"/>
</dbReference>
<dbReference type="Pfam" id="PF20455">
    <property type="entry name" value="DUF6708"/>
    <property type="match status" value="1"/>
</dbReference>
<organism evidence="3 4">
    <name type="scientific">Variovorax boronicumulans</name>
    <dbReference type="NCBI Taxonomy" id="436515"/>
    <lineage>
        <taxon>Bacteria</taxon>
        <taxon>Pseudomonadati</taxon>
        <taxon>Pseudomonadota</taxon>
        <taxon>Betaproteobacteria</taxon>
        <taxon>Burkholderiales</taxon>
        <taxon>Comamonadaceae</taxon>
        <taxon>Variovorax</taxon>
    </lineage>
</organism>
<sequence>MMQKQGRLLPPVAHWFEDQPDGDAPARGVPSTCGNLRHVDANYLEISRTETLMRGVGIWAGCFSLAAYLYFLLSTPFDFWSMVLLAIAHILVVFALFFFRLDTRVPSDTPVRFNRALGKIYAYEFKWKPNPLVRWPQSIKVFDWAHVHAEITRQAGNSGTTYAVRYALFLSHCKPGTLEVLDRIQLGGNTLDEADMRRLWDYCRLYMLQGPDALPAQAPRLDDVSFRRCFFFFMPFLDPTAEGRAYRQQMHIVEWIASIFLMMPVCWLLLPLGLMRYVALKLAPRATWPEELDVESRGALTAAR</sequence>
<feature type="transmembrane region" description="Helical" evidence="1">
    <location>
        <begin position="79"/>
        <end position="99"/>
    </location>
</feature>
<keyword evidence="1" id="KW-0812">Transmembrane</keyword>
<feature type="transmembrane region" description="Helical" evidence="1">
    <location>
        <begin position="252"/>
        <end position="270"/>
    </location>
</feature>
<dbReference type="AlphaFoldDB" id="A0AAW8E0M9"/>
<accession>A0AAW8E0M9</accession>
<evidence type="ECO:0000256" key="1">
    <source>
        <dbReference type="SAM" id="Phobius"/>
    </source>
</evidence>
<gene>
    <name evidence="3" type="ORF">J2W25_004294</name>
</gene>
<feature type="domain" description="DUF6708" evidence="2">
    <location>
        <begin position="90"/>
        <end position="297"/>
    </location>
</feature>
<dbReference type="InterPro" id="IPR046554">
    <property type="entry name" value="DUF6708"/>
</dbReference>
<reference evidence="3" key="1">
    <citation type="submission" date="2023-07" db="EMBL/GenBank/DDBJ databases">
        <title>Sorghum-associated microbial communities from plants grown in Nebraska, USA.</title>
        <authorList>
            <person name="Schachtman D."/>
        </authorList>
    </citation>
    <scope>NUCLEOTIDE SEQUENCE</scope>
    <source>
        <strain evidence="3">DS2795</strain>
    </source>
</reference>
<keyword evidence="1" id="KW-0472">Membrane</keyword>
<evidence type="ECO:0000313" key="3">
    <source>
        <dbReference type="EMBL" id="MDP9925251.1"/>
    </source>
</evidence>